<reference evidence="10 11" key="1">
    <citation type="submission" date="2019-02" db="EMBL/GenBank/DDBJ databases">
        <title>Deep-cultivation of Planctomycetes and their phenomic and genomic characterization uncovers novel biology.</title>
        <authorList>
            <person name="Wiegand S."/>
            <person name="Jogler M."/>
            <person name="Boedeker C."/>
            <person name="Pinto D."/>
            <person name="Vollmers J."/>
            <person name="Rivas-Marin E."/>
            <person name="Kohn T."/>
            <person name="Peeters S.H."/>
            <person name="Heuer A."/>
            <person name="Rast P."/>
            <person name="Oberbeckmann S."/>
            <person name="Bunk B."/>
            <person name="Jeske O."/>
            <person name="Meyerdierks A."/>
            <person name="Storesund J.E."/>
            <person name="Kallscheuer N."/>
            <person name="Luecker S."/>
            <person name="Lage O.M."/>
            <person name="Pohl T."/>
            <person name="Merkel B.J."/>
            <person name="Hornburger P."/>
            <person name="Mueller R.-W."/>
            <person name="Bruemmer F."/>
            <person name="Labrenz M."/>
            <person name="Spormann A.M."/>
            <person name="Op den Camp H."/>
            <person name="Overmann J."/>
            <person name="Amann R."/>
            <person name="Jetten M.S.M."/>
            <person name="Mascher T."/>
            <person name="Medema M.H."/>
            <person name="Devos D.P."/>
            <person name="Kaster A.-K."/>
            <person name="Ovreas L."/>
            <person name="Rohde M."/>
            <person name="Galperin M.Y."/>
            <person name="Jogler C."/>
        </authorList>
    </citation>
    <scope>NUCLEOTIDE SEQUENCE [LARGE SCALE GENOMIC DNA]</scope>
    <source>
        <strain evidence="10 11">Poly24</strain>
    </source>
</reference>
<evidence type="ECO:0000256" key="2">
    <source>
        <dbReference type="ARBA" id="ARBA00009539"/>
    </source>
</evidence>
<dbReference type="PIRSF" id="PIRSF000194">
    <property type="entry name" value="DHFR"/>
    <property type="match status" value="1"/>
</dbReference>
<gene>
    <name evidence="10" type="primary">dhfrIII</name>
    <name evidence="10" type="ORF">Poly24_43030</name>
</gene>
<feature type="domain" description="DHFR" evidence="9">
    <location>
        <begin position="2"/>
        <end position="158"/>
    </location>
</feature>
<protein>
    <recommendedName>
        <fullName evidence="3 8">Dihydrofolate reductase</fullName>
        <ecNumber evidence="3 8">1.5.1.3</ecNumber>
    </recommendedName>
</protein>
<dbReference type="Proteomes" id="UP000315082">
    <property type="component" value="Chromosome"/>
</dbReference>
<dbReference type="Pfam" id="PF00186">
    <property type="entry name" value="DHFR_1"/>
    <property type="match status" value="1"/>
</dbReference>
<dbReference type="PANTHER" id="PTHR48069">
    <property type="entry name" value="DIHYDROFOLATE REDUCTASE"/>
    <property type="match status" value="1"/>
</dbReference>
<dbReference type="GO" id="GO:0046654">
    <property type="term" value="P:tetrahydrofolate biosynthetic process"/>
    <property type="evidence" value="ECO:0007669"/>
    <property type="project" value="UniProtKB-UniPathway"/>
</dbReference>
<dbReference type="GO" id="GO:0004146">
    <property type="term" value="F:dihydrofolate reductase activity"/>
    <property type="evidence" value="ECO:0007669"/>
    <property type="project" value="UniProtKB-EC"/>
</dbReference>
<dbReference type="KEGG" id="rcf:Poly24_43030"/>
<keyword evidence="5 8" id="KW-0521">NADP</keyword>
<dbReference type="InterPro" id="IPR024072">
    <property type="entry name" value="DHFR-like_dom_sf"/>
</dbReference>
<evidence type="ECO:0000256" key="4">
    <source>
        <dbReference type="ARBA" id="ARBA00022563"/>
    </source>
</evidence>
<dbReference type="GO" id="GO:0006730">
    <property type="term" value="P:one-carbon metabolic process"/>
    <property type="evidence" value="ECO:0007669"/>
    <property type="project" value="UniProtKB-KW"/>
</dbReference>
<evidence type="ECO:0000256" key="7">
    <source>
        <dbReference type="ARBA" id="ARBA00025067"/>
    </source>
</evidence>
<dbReference type="PANTHER" id="PTHR48069:SF3">
    <property type="entry name" value="DIHYDROFOLATE REDUCTASE"/>
    <property type="match status" value="1"/>
</dbReference>
<dbReference type="EMBL" id="CP036348">
    <property type="protein sequence ID" value="QDV70579.1"/>
    <property type="molecule type" value="Genomic_DNA"/>
</dbReference>
<keyword evidence="6 8" id="KW-0560">Oxidoreductase</keyword>
<evidence type="ECO:0000256" key="1">
    <source>
        <dbReference type="ARBA" id="ARBA00004903"/>
    </source>
</evidence>
<dbReference type="InterPro" id="IPR001796">
    <property type="entry name" value="DHFR_dom"/>
</dbReference>
<comment type="catalytic activity">
    <reaction evidence="8">
        <text>(6S)-5,6,7,8-tetrahydrofolate + NADP(+) = 7,8-dihydrofolate + NADPH + H(+)</text>
        <dbReference type="Rhea" id="RHEA:15009"/>
        <dbReference type="ChEBI" id="CHEBI:15378"/>
        <dbReference type="ChEBI" id="CHEBI:57451"/>
        <dbReference type="ChEBI" id="CHEBI:57453"/>
        <dbReference type="ChEBI" id="CHEBI:57783"/>
        <dbReference type="ChEBI" id="CHEBI:58349"/>
        <dbReference type="EC" id="1.5.1.3"/>
    </reaction>
</comment>
<keyword evidence="4 8" id="KW-0554">One-carbon metabolism</keyword>
<keyword evidence="11" id="KW-1185">Reference proteome</keyword>
<proteinExistence type="inferred from homology"/>
<dbReference type="SUPFAM" id="SSF53597">
    <property type="entry name" value="Dihydrofolate reductase-like"/>
    <property type="match status" value="1"/>
</dbReference>
<dbReference type="RefSeq" id="WP_231753260.1">
    <property type="nucleotide sequence ID" value="NZ_CP036348.1"/>
</dbReference>
<dbReference type="CDD" id="cd00209">
    <property type="entry name" value="DHFR"/>
    <property type="match status" value="1"/>
</dbReference>
<evidence type="ECO:0000259" key="9">
    <source>
        <dbReference type="PROSITE" id="PS51330"/>
    </source>
</evidence>
<dbReference type="EC" id="1.5.1.3" evidence="3 8"/>
<evidence type="ECO:0000313" key="11">
    <source>
        <dbReference type="Proteomes" id="UP000315082"/>
    </source>
</evidence>
<dbReference type="Gene3D" id="3.40.430.10">
    <property type="entry name" value="Dihydrofolate Reductase, subunit A"/>
    <property type="match status" value="1"/>
</dbReference>
<evidence type="ECO:0000256" key="6">
    <source>
        <dbReference type="ARBA" id="ARBA00023002"/>
    </source>
</evidence>
<evidence type="ECO:0000256" key="8">
    <source>
        <dbReference type="PIRNR" id="PIRNR000194"/>
    </source>
</evidence>
<dbReference type="UniPathway" id="UPA00077">
    <property type="reaction ID" value="UER00158"/>
</dbReference>
<dbReference type="GO" id="GO:0005829">
    <property type="term" value="C:cytosol"/>
    <property type="evidence" value="ECO:0007669"/>
    <property type="project" value="TreeGrafter"/>
</dbReference>
<evidence type="ECO:0000313" key="10">
    <source>
        <dbReference type="EMBL" id="QDV70579.1"/>
    </source>
</evidence>
<dbReference type="GO" id="GO:0046655">
    <property type="term" value="P:folic acid metabolic process"/>
    <property type="evidence" value="ECO:0007669"/>
    <property type="project" value="TreeGrafter"/>
</dbReference>
<evidence type="ECO:0000256" key="3">
    <source>
        <dbReference type="ARBA" id="ARBA00012856"/>
    </source>
</evidence>
<comment type="similarity">
    <text evidence="2 8">Belongs to the dihydrofolate reductase family.</text>
</comment>
<dbReference type="AlphaFoldDB" id="A0A518JYG4"/>
<dbReference type="PRINTS" id="PR00070">
    <property type="entry name" value="DHFR"/>
</dbReference>
<dbReference type="InterPro" id="IPR012259">
    <property type="entry name" value="DHFR"/>
</dbReference>
<name>A0A518JYG4_9BACT</name>
<organism evidence="10 11">
    <name type="scientific">Rosistilla carotiformis</name>
    <dbReference type="NCBI Taxonomy" id="2528017"/>
    <lineage>
        <taxon>Bacteria</taxon>
        <taxon>Pseudomonadati</taxon>
        <taxon>Planctomycetota</taxon>
        <taxon>Planctomycetia</taxon>
        <taxon>Pirellulales</taxon>
        <taxon>Pirellulaceae</taxon>
        <taxon>Rosistilla</taxon>
    </lineage>
</organism>
<comment type="pathway">
    <text evidence="1 8">Cofactor biosynthesis; tetrahydrofolate biosynthesis; 5,6,7,8-tetrahydrofolate from 7,8-dihydrofolate: step 1/1.</text>
</comment>
<dbReference type="GO" id="GO:0050661">
    <property type="term" value="F:NADP binding"/>
    <property type="evidence" value="ECO:0007669"/>
    <property type="project" value="InterPro"/>
</dbReference>
<evidence type="ECO:0000256" key="5">
    <source>
        <dbReference type="ARBA" id="ARBA00022857"/>
    </source>
</evidence>
<dbReference type="PROSITE" id="PS51330">
    <property type="entry name" value="DHFR_2"/>
    <property type="match status" value="1"/>
</dbReference>
<dbReference type="GO" id="GO:0046452">
    <property type="term" value="P:dihydrofolate metabolic process"/>
    <property type="evidence" value="ECO:0007669"/>
    <property type="project" value="TreeGrafter"/>
</dbReference>
<sequence>MTLTAIVAATSTGTIGLDGDMPWQLSHDLRRFKRLTMGCIIVMGRKTFDSIGRPLPGRETFVLTRDRQWSHPGVAVFPDPESVLAAIGERTAFVVGGAQIYAAMLPVCTRVFLTRVWSQTVGDTTIDFDLNGWHCSYVERVPPAARDSVPSEFSVWERPISRRS</sequence>
<comment type="function">
    <text evidence="7 8">Key enzyme in folate metabolism. Catalyzes an essential reaction for de novo glycine and purine synthesis, and for DNA precursor synthesis.</text>
</comment>
<accession>A0A518JYG4</accession>